<keyword evidence="4" id="KW-0472">Membrane</keyword>
<evidence type="ECO:0000256" key="1">
    <source>
        <dbReference type="ARBA" id="ARBA00006739"/>
    </source>
</evidence>
<evidence type="ECO:0000256" key="4">
    <source>
        <dbReference type="SAM" id="Phobius"/>
    </source>
</evidence>
<dbReference type="GO" id="GO:0016757">
    <property type="term" value="F:glycosyltransferase activity"/>
    <property type="evidence" value="ECO:0007669"/>
    <property type="project" value="UniProtKB-KW"/>
</dbReference>
<comment type="similarity">
    <text evidence="1">Belongs to the glycosyltransferase 2 family.</text>
</comment>
<dbReference type="EMBL" id="QDDR01000009">
    <property type="protein sequence ID" value="PVE46334.1"/>
    <property type="molecule type" value="Genomic_DNA"/>
</dbReference>
<keyword evidence="4" id="KW-0812">Transmembrane</keyword>
<reference evidence="6 7" key="1">
    <citation type="journal article" date="2011" name="Syst. Appl. Microbiol.">
        <title>Defluviimonas denitrificans gen. nov., sp. nov., and Pararhodobacter aggregans gen. nov., sp. nov., non-phototrophic Rhodobacteraceae from the biofilter of a marine aquaculture.</title>
        <authorList>
            <person name="Foesel B.U."/>
            <person name="Drake H.L."/>
            <person name="Schramm A."/>
        </authorList>
    </citation>
    <scope>NUCLEOTIDE SEQUENCE [LARGE SCALE GENOMIC DNA]</scope>
    <source>
        <strain evidence="6 7">D1-19</strain>
    </source>
</reference>
<evidence type="ECO:0000256" key="2">
    <source>
        <dbReference type="ARBA" id="ARBA00022676"/>
    </source>
</evidence>
<keyword evidence="2" id="KW-0328">Glycosyltransferase</keyword>
<dbReference type="AlphaFoldDB" id="A0A2T7UNU3"/>
<feature type="domain" description="Glycosyltransferase 2-like" evidence="5">
    <location>
        <begin position="20"/>
        <end position="156"/>
    </location>
</feature>
<dbReference type="Gene3D" id="3.90.550.10">
    <property type="entry name" value="Spore Coat Polysaccharide Biosynthesis Protein SpsA, Chain A"/>
    <property type="match status" value="1"/>
</dbReference>
<dbReference type="PANTHER" id="PTHR43179">
    <property type="entry name" value="RHAMNOSYLTRANSFERASE WBBL"/>
    <property type="match status" value="1"/>
</dbReference>
<accession>A0A2T7UNU3</accession>
<organism evidence="6 7">
    <name type="scientific">Pararhodobacter aggregans</name>
    <dbReference type="NCBI Taxonomy" id="404875"/>
    <lineage>
        <taxon>Bacteria</taxon>
        <taxon>Pseudomonadati</taxon>
        <taxon>Pseudomonadota</taxon>
        <taxon>Alphaproteobacteria</taxon>
        <taxon>Rhodobacterales</taxon>
        <taxon>Paracoccaceae</taxon>
        <taxon>Pararhodobacter</taxon>
    </lineage>
</organism>
<keyword evidence="4" id="KW-1133">Transmembrane helix</keyword>
<gene>
    <name evidence="6" type="ORF">DDE23_16980</name>
</gene>
<dbReference type="PANTHER" id="PTHR43179:SF12">
    <property type="entry name" value="GALACTOFURANOSYLTRANSFERASE GLFT2"/>
    <property type="match status" value="1"/>
</dbReference>
<evidence type="ECO:0000256" key="3">
    <source>
        <dbReference type="ARBA" id="ARBA00022679"/>
    </source>
</evidence>
<dbReference type="SUPFAM" id="SSF53448">
    <property type="entry name" value="Nucleotide-diphospho-sugar transferases"/>
    <property type="match status" value="1"/>
</dbReference>
<dbReference type="OrthoDB" id="7665907at2"/>
<name>A0A2T7UNU3_9RHOB</name>
<protein>
    <submittedName>
        <fullName evidence="6">Glycosyltransferase</fullName>
    </submittedName>
</protein>
<dbReference type="Proteomes" id="UP000244810">
    <property type="component" value="Unassembled WGS sequence"/>
</dbReference>
<keyword evidence="3 6" id="KW-0808">Transferase</keyword>
<proteinExistence type="inferred from homology"/>
<dbReference type="InterPro" id="IPR001173">
    <property type="entry name" value="Glyco_trans_2-like"/>
</dbReference>
<evidence type="ECO:0000313" key="7">
    <source>
        <dbReference type="Proteomes" id="UP000244810"/>
    </source>
</evidence>
<evidence type="ECO:0000259" key="5">
    <source>
        <dbReference type="Pfam" id="PF00535"/>
    </source>
</evidence>
<dbReference type="InterPro" id="IPR029044">
    <property type="entry name" value="Nucleotide-diphossugar_trans"/>
</dbReference>
<keyword evidence="7" id="KW-1185">Reference proteome</keyword>
<feature type="transmembrane region" description="Helical" evidence="4">
    <location>
        <begin position="267"/>
        <end position="290"/>
    </location>
</feature>
<evidence type="ECO:0000313" key="6">
    <source>
        <dbReference type="EMBL" id="PVE46334.1"/>
    </source>
</evidence>
<comment type="caution">
    <text evidence="6">The sequence shown here is derived from an EMBL/GenBank/DDBJ whole genome shotgun (WGS) entry which is preliminary data.</text>
</comment>
<sequence>MVRRRVMHEETGENGRLVAVVATHRRLADLRRTLAALLAAPARDLAAVLVVDNASDDGTADWLAAQRDPRLHVLTLPENRGGAGGFEAGMRQAMAALSPDWLLVMDDDSRPEPGALATFQRLDLGGYDGIAAAVRCPDGTLADMNRPTFNPFWHKRILARTLLGGGRGAFHLGERDFARTGLRPIDGASFVGFFVRARVVAEAGYPDPALFLYGDDAIYTMGLTRAGYRLGFAPEVRFVHASTTYSPADPRLRPLWKSYYYHRNLLILYRIATGIFFYPVLCLYIPRWLYRLRHHGGERRQFLTLFGLALKDGLRGQTGRPHAEVLDRARALNE</sequence>
<dbReference type="Pfam" id="PF00535">
    <property type="entry name" value="Glycos_transf_2"/>
    <property type="match status" value="1"/>
</dbReference>